<evidence type="ECO:0000313" key="2">
    <source>
        <dbReference type="Proteomes" id="UP001598114"/>
    </source>
</evidence>
<evidence type="ECO:0000313" key="1">
    <source>
        <dbReference type="EMBL" id="MFD3275452.1"/>
    </source>
</evidence>
<comment type="caution">
    <text evidence="1">The sequence shown here is derived from an EMBL/GenBank/DDBJ whole genome shotgun (WGS) entry which is preliminary data.</text>
</comment>
<protein>
    <submittedName>
        <fullName evidence="1">Nucleotidyl transferase AbiEii/AbiGii toxin family protein</fullName>
    </submittedName>
</protein>
<organism evidence="1 2">
    <name type="scientific">Aquirufa echingensis</name>
    <dbReference type="NCBI Taxonomy" id="3096516"/>
    <lineage>
        <taxon>Bacteria</taxon>
        <taxon>Pseudomonadati</taxon>
        <taxon>Bacteroidota</taxon>
        <taxon>Cytophagia</taxon>
        <taxon>Cytophagales</taxon>
        <taxon>Flectobacillaceae</taxon>
        <taxon>Aquirufa</taxon>
    </lineage>
</organism>
<proteinExistence type="predicted"/>
<dbReference type="RefSeq" id="WP_377975402.1">
    <property type="nucleotide sequence ID" value="NZ_JBBKYA010000002.1"/>
</dbReference>
<dbReference type="Gene3D" id="3.10.450.620">
    <property type="entry name" value="JHP933, nucleotidyltransferase-like core domain"/>
    <property type="match status" value="1"/>
</dbReference>
<reference evidence="1 2" key="1">
    <citation type="submission" date="2024-03" db="EMBL/GenBank/DDBJ databases">
        <title>Aquirufa genome sequencing.</title>
        <authorList>
            <person name="Pitt A."/>
            <person name="Hahn M.W."/>
        </authorList>
    </citation>
    <scope>NUCLEOTIDE SEQUENCE [LARGE SCALE GENOMIC DNA]</scope>
    <source>
        <strain evidence="1 2">PLAD-142S6K</strain>
    </source>
</reference>
<sequence>MELIYIRQTELLLRVLPYINEMGVFALHGGTAINLFHDEMPRLSVDIDLTYLPIENRESDLMEIKANLEKIASELIRVVPGIQVTNPNHVMGEFKLFCNLKGVQIKMEVNTINRGVIGDVETRSLCARAQEKFDQFFEMKTVPKNQLFGGKIIAALDRQHPRDIFDTMRLLDKEPLDEEMIKGFLFCLLSSSKPMHEILAPVFKDQQSAMNTQFHGMTDVDFTYGVYEQQRKRLLEAILKSLNRQHLNFLRSVATNKPDWIYGDWSNYPGISWKLKNLVELEKNNKSKFYEQLEALSRINLQA</sequence>
<dbReference type="GO" id="GO:0016740">
    <property type="term" value="F:transferase activity"/>
    <property type="evidence" value="ECO:0007669"/>
    <property type="project" value="UniProtKB-KW"/>
</dbReference>
<accession>A0ABW6CX05</accession>
<keyword evidence="1" id="KW-0808">Transferase</keyword>
<dbReference type="InterPro" id="IPR014942">
    <property type="entry name" value="AbiEii"/>
</dbReference>
<dbReference type="Proteomes" id="UP001598114">
    <property type="component" value="Unassembled WGS sequence"/>
</dbReference>
<dbReference type="Pfam" id="PF08843">
    <property type="entry name" value="AbiEii"/>
    <property type="match status" value="1"/>
</dbReference>
<keyword evidence="2" id="KW-1185">Reference proteome</keyword>
<gene>
    <name evidence="1" type="ORF">SKC38_04330</name>
</gene>
<dbReference type="EMBL" id="JBBKYA010000002">
    <property type="protein sequence ID" value="MFD3275452.1"/>
    <property type="molecule type" value="Genomic_DNA"/>
</dbReference>
<name>A0ABW6CX05_9BACT</name>